<dbReference type="Proteomes" id="UP000253204">
    <property type="component" value="Unassembled WGS sequence"/>
</dbReference>
<proteinExistence type="predicted"/>
<organism evidence="6 7">
    <name type="scientific">Vreelandella rituensis</name>
    <dbReference type="NCBI Taxonomy" id="2282306"/>
    <lineage>
        <taxon>Bacteria</taxon>
        <taxon>Pseudomonadati</taxon>
        <taxon>Pseudomonadota</taxon>
        <taxon>Gammaproteobacteria</taxon>
        <taxon>Oceanospirillales</taxon>
        <taxon>Halomonadaceae</taxon>
        <taxon>Vreelandella</taxon>
    </lineage>
</organism>
<dbReference type="OrthoDB" id="7208816at2"/>
<feature type="domain" description="Poly-beta-hydroxybutyrate polymerase N-terminal" evidence="4">
    <location>
        <begin position="136"/>
        <end position="305"/>
    </location>
</feature>
<feature type="region of interest" description="Disordered" evidence="3">
    <location>
        <begin position="597"/>
        <end position="628"/>
    </location>
</feature>
<keyword evidence="7" id="KW-1185">Reference proteome</keyword>
<name>A0A368U6S6_9GAMM</name>
<dbReference type="GO" id="GO:0016746">
    <property type="term" value="F:acyltransferase activity"/>
    <property type="evidence" value="ECO:0007669"/>
    <property type="project" value="UniProtKB-KW"/>
</dbReference>
<dbReference type="InterPro" id="IPR029058">
    <property type="entry name" value="AB_hydrolase_fold"/>
</dbReference>
<keyword evidence="1" id="KW-0808">Transferase</keyword>
<comment type="caution">
    <text evidence="6">The sequence shown here is derived from an EMBL/GenBank/DDBJ whole genome shotgun (WGS) entry which is preliminary data.</text>
</comment>
<dbReference type="InterPro" id="IPR010941">
    <property type="entry name" value="PhaC_N"/>
</dbReference>
<dbReference type="InterPro" id="IPR051321">
    <property type="entry name" value="PHA/PHB_synthase"/>
</dbReference>
<evidence type="ECO:0000313" key="6">
    <source>
        <dbReference type="EMBL" id="RCV92695.1"/>
    </source>
</evidence>
<dbReference type="GO" id="GO:0042619">
    <property type="term" value="P:poly-hydroxybutyrate biosynthetic process"/>
    <property type="evidence" value="ECO:0007669"/>
    <property type="project" value="InterPro"/>
</dbReference>
<dbReference type="AlphaFoldDB" id="A0A368U6S6"/>
<evidence type="ECO:0000259" key="4">
    <source>
        <dbReference type="Pfam" id="PF07167"/>
    </source>
</evidence>
<evidence type="ECO:0000259" key="5">
    <source>
        <dbReference type="Pfam" id="PF12551"/>
    </source>
</evidence>
<feature type="compositionally biased region" description="Basic and acidic residues" evidence="3">
    <location>
        <begin position="9"/>
        <end position="24"/>
    </location>
</feature>
<evidence type="ECO:0000313" key="7">
    <source>
        <dbReference type="Proteomes" id="UP000253204"/>
    </source>
</evidence>
<dbReference type="EMBL" id="QPIJ01000010">
    <property type="protein sequence ID" value="RCV92695.1"/>
    <property type="molecule type" value="Genomic_DNA"/>
</dbReference>
<feature type="region of interest" description="Disordered" evidence="3">
    <location>
        <begin position="1"/>
        <end position="51"/>
    </location>
</feature>
<dbReference type="SUPFAM" id="SSF53474">
    <property type="entry name" value="alpha/beta-Hydrolases"/>
    <property type="match status" value="1"/>
</dbReference>
<dbReference type="Pfam" id="PF12551">
    <property type="entry name" value="PHBC_N"/>
    <property type="match status" value="1"/>
</dbReference>
<evidence type="ECO:0000256" key="3">
    <source>
        <dbReference type="SAM" id="MobiDB-lite"/>
    </source>
</evidence>
<keyword evidence="2" id="KW-0012">Acyltransferase</keyword>
<protein>
    <submittedName>
        <fullName evidence="6">Alpha/beta fold hydrolase</fullName>
    </submittedName>
</protein>
<sequence>MQQTNEGKGTQKEPEHHQETETSKRPLAPRPLTSELPRRKHRHAASGGRWEAEGEGDIFTVTDRTAHAVLGRMTGGVSPVALMQAFSDWAWHLSLSPGKQAQLGVKMARKMTRLWGFLPNSVLGEQCKPCIEPLSEDKRFAGKEWQKWPYNVIYQSFLLNQQWWYNAAVGVDGVTPHHEDVVEFVFRQILDGLSPSNSPLTNPEVAKRALETGGTNFVNGYLHFLEDARRLSAGERPVGAEKYRPGETVAVTPGKVIYRNRLMELIQYSPTTDKVQAEPLLIIPAWIMKYYILDLSPNNSLVRWLVEQGYTVFMVSWKNPVAEDRDMGMEDYRRLGVMEALDAVNAVVPNQKIHAVGYCLGGTLLSIAAAAMARHQDDRLASLSLLASETDFEEPGELELFIDESQVSFLQDLMWQQGYLDKWQMRGTFVFLRSNDLVWSAWVKSYLMGEQLPMFDLMAWSTDATRMTYRMHSEYLERLYLENALAEGNYWVDNHPVLLSDIRVPLFSVATRTDHIAPWRSVYSIHLLANTDITFTLTSGGHNAGVVSEPGKPHRVYQIADTPGDAPYVDPSTWREYVPERQGSWWPEWKAWLIERSSGETTSPPSMGAPKSGYSPLEDAPGRYVLQE</sequence>
<evidence type="ECO:0000256" key="1">
    <source>
        <dbReference type="ARBA" id="ARBA00022679"/>
    </source>
</evidence>
<dbReference type="RefSeq" id="WP_114486155.1">
    <property type="nucleotide sequence ID" value="NZ_CBCSHM010000040.1"/>
</dbReference>
<dbReference type="GO" id="GO:0016787">
    <property type="term" value="F:hydrolase activity"/>
    <property type="evidence" value="ECO:0007669"/>
    <property type="project" value="UniProtKB-KW"/>
</dbReference>
<dbReference type="InterPro" id="IPR022211">
    <property type="entry name" value="PHBC_N"/>
</dbReference>
<reference evidence="6 7" key="1">
    <citation type="submission" date="2018-07" db="EMBL/GenBank/DDBJ databases">
        <title>Halomonas rutogse sp. nov., isolated from Lake TangqianCo on Tibetan Plateau.</title>
        <authorList>
            <person name="Lu H."/>
            <person name="Xing P."/>
            <person name="Wu Q."/>
        </authorList>
    </citation>
    <scope>NUCLEOTIDE SEQUENCE [LARGE SCALE GENOMIC DNA]</scope>
    <source>
        <strain evidence="6 7">TQ8S</strain>
    </source>
</reference>
<evidence type="ECO:0000256" key="2">
    <source>
        <dbReference type="ARBA" id="ARBA00023315"/>
    </source>
</evidence>
<dbReference type="PANTHER" id="PTHR36837">
    <property type="entry name" value="POLY(3-HYDROXYALKANOATE) POLYMERASE SUBUNIT PHAC"/>
    <property type="match status" value="1"/>
</dbReference>
<keyword evidence="6" id="KW-0378">Hydrolase</keyword>
<dbReference type="Pfam" id="PF07167">
    <property type="entry name" value="PhaC_N"/>
    <property type="match status" value="1"/>
</dbReference>
<dbReference type="PANTHER" id="PTHR36837:SF5">
    <property type="entry name" value="POLY-3-HYDROXYBUTYRATE SYNTHASE"/>
    <property type="match status" value="1"/>
</dbReference>
<dbReference type="Gene3D" id="3.40.50.1820">
    <property type="entry name" value="alpha/beta hydrolase"/>
    <property type="match status" value="1"/>
</dbReference>
<accession>A0A368U6S6</accession>
<gene>
    <name evidence="6" type="ORF">DU506_06640</name>
</gene>
<feature type="domain" description="Poly-beta-hydroxybutyrate polymerase N-terminal" evidence="5">
    <location>
        <begin position="60"/>
        <end position="99"/>
    </location>
</feature>